<dbReference type="PIRSF" id="PIRSF000429">
    <property type="entry name" value="Ac-CoA_Ac_transf"/>
    <property type="match status" value="1"/>
</dbReference>
<name>A0A4R0IRP0_9ACTN</name>
<dbReference type="InterPro" id="IPR002155">
    <property type="entry name" value="Thiolase"/>
</dbReference>
<evidence type="ECO:0000259" key="1">
    <source>
        <dbReference type="Pfam" id="PF22691"/>
    </source>
</evidence>
<evidence type="ECO:0000313" key="2">
    <source>
        <dbReference type="EMBL" id="TCC36463.1"/>
    </source>
</evidence>
<dbReference type="InterPro" id="IPR055140">
    <property type="entry name" value="Thiolase_C_2"/>
</dbReference>
<organism evidence="2 3">
    <name type="scientific">Kribbella speibonae</name>
    <dbReference type="NCBI Taxonomy" id="1572660"/>
    <lineage>
        <taxon>Bacteria</taxon>
        <taxon>Bacillati</taxon>
        <taxon>Actinomycetota</taxon>
        <taxon>Actinomycetes</taxon>
        <taxon>Propionibacteriales</taxon>
        <taxon>Kribbellaceae</taxon>
        <taxon>Kribbella</taxon>
    </lineage>
</organism>
<dbReference type="Gene3D" id="3.40.47.10">
    <property type="match status" value="1"/>
</dbReference>
<dbReference type="EMBL" id="SJKC01000003">
    <property type="protein sequence ID" value="TCC36463.1"/>
    <property type="molecule type" value="Genomic_DNA"/>
</dbReference>
<feature type="domain" description="Thiolase C-terminal" evidence="1">
    <location>
        <begin position="243"/>
        <end position="385"/>
    </location>
</feature>
<evidence type="ECO:0000313" key="3">
    <source>
        <dbReference type="Proteomes" id="UP000294225"/>
    </source>
</evidence>
<dbReference type="PANTHER" id="PTHR42870:SF1">
    <property type="entry name" value="NON-SPECIFIC LIPID-TRANSFER PROTEIN-LIKE 2"/>
    <property type="match status" value="1"/>
</dbReference>
<comment type="caution">
    <text evidence="2">The sequence shown here is derived from an EMBL/GenBank/DDBJ whole genome shotgun (WGS) entry which is preliminary data.</text>
</comment>
<proteinExistence type="predicted"/>
<dbReference type="InterPro" id="IPR016039">
    <property type="entry name" value="Thiolase-like"/>
</dbReference>
<protein>
    <recommendedName>
        <fullName evidence="1">Thiolase C-terminal domain-containing protein</fullName>
    </recommendedName>
</protein>
<accession>A0A4R0IRP0</accession>
<dbReference type="SUPFAM" id="SSF53901">
    <property type="entry name" value="Thiolase-like"/>
    <property type="match status" value="2"/>
</dbReference>
<dbReference type="Pfam" id="PF22691">
    <property type="entry name" value="Thiolase_C_1"/>
    <property type="match status" value="1"/>
</dbReference>
<dbReference type="CDD" id="cd00829">
    <property type="entry name" value="SCP-x_thiolase"/>
    <property type="match status" value="1"/>
</dbReference>
<dbReference type="PANTHER" id="PTHR42870">
    <property type="entry name" value="ACETYL-COA C-ACETYLTRANSFERASE"/>
    <property type="match status" value="1"/>
</dbReference>
<dbReference type="Proteomes" id="UP000294225">
    <property type="component" value="Unassembled WGS sequence"/>
</dbReference>
<reference evidence="2 3" key="1">
    <citation type="submission" date="2019-02" db="EMBL/GenBank/DDBJ databases">
        <title>Kribbella capetownensis sp. nov. and Kribbella speibonae sp. nov., isolated from soil.</title>
        <authorList>
            <person name="Curtis S.M."/>
            <person name="Norton I."/>
            <person name="Everest G.J."/>
            <person name="Meyers P.R."/>
        </authorList>
    </citation>
    <scope>NUCLEOTIDE SEQUENCE [LARGE SCALE GENOMIC DNA]</scope>
    <source>
        <strain evidence="2 3">YM55</strain>
    </source>
</reference>
<sequence>MQGFPTGEVAVVGAYESPRRKAPGMHPYEIQAECVRGALADAGLEPGDVDGLCTAATFGSEGGGQLEIIDLAEYLGIRPRWYDSTDTGGPAFISHAGHAAMAIAAGLVDVVVVTYAALGRSSEIPESDYANTWGPSQFEIPFGPTLVASYALAAQRHMHMYGTTPEQLAAIAVQCRANAASNPDAMYRDPLTVEDVVNSPLIASPLHRLDCCVVSDSGGAFVLASKRRAERLSRKPVYLLGWGEAIGQIQMNQMDDFTETSATRSGADAFATAGMSPGDIDCAQIYDSFTPTVLLTLESLGFCKRGEGGPFVEGGEIAPTGSLPINTDGGGMSSNHPGRRGALAVVEAVRQLRGESPGVQLDAPRTCLVNGTGGALSATATMILGV</sequence>
<dbReference type="GO" id="GO:0016747">
    <property type="term" value="F:acyltransferase activity, transferring groups other than amino-acyl groups"/>
    <property type="evidence" value="ECO:0007669"/>
    <property type="project" value="InterPro"/>
</dbReference>
<dbReference type="AlphaFoldDB" id="A0A4R0IRP0"/>
<gene>
    <name evidence="2" type="ORF">E0H92_27935</name>
</gene>